<protein>
    <submittedName>
        <fullName evidence="1">Uncharacterized protein</fullName>
    </submittedName>
</protein>
<accession>A0A9W4XKE4</accession>
<keyword evidence="2" id="KW-1185">Reference proteome</keyword>
<dbReference type="AlphaFoldDB" id="A0A9W4XKE4"/>
<gene>
    <name evidence="1" type="ORF">PDIGIT_LOCUS4793</name>
</gene>
<organism evidence="1 2">
    <name type="scientific">Periconia digitata</name>
    <dbReference type="NCBI Taxonomy" id="1303443"/>
    <lineage>
        <taxon>Eukaryota</taxon>
        <taxon>Fungi</taxon>
        <taxon>Dikarya</taxon>
        <taxon>Ascomycota</taxon>
        <taxon>Pezizomycotina</taxon>
        <taxon>Dothideomycetes</taxon>
        <taxon>Pleosporomycetidae</taxon>
        <taxon>Pleosporales</taxon>
        <taxon>Massarineae</taxon>
        <taxon>Periconiaceae</taxon>
        <taxon>Periconia</taxon>
    </lineage>
</organism>
<evidence type="ECO:0000313" key="1">
    <source>
        <dbReference type="EMBL" id="CAI6331764.1"/>
    </source>
</evidence>
<comment type="caution">
    <text evidence="1">The sequence shown here is derived from an EMBL/GenBank/DDBJ whole genome shotgun (WGS) entry which is preliminary data.</text>
</comment>
<dbReference type="Proteomes" id="UP001152607">
    <property type="component" value="Unassembled WGS sequence"/>
</dbReference>
<dbReference type="EMBL" id="CAOQHR010000003">
    <property type="protein sequence ID" value="CAI6331764.1"/>
    <property type="molecule type" value="Genomic_DNA"/>
</dbReference>
<name>A0A9W4XKE4_9PLEO</name>
<proteinExistence type="predicted"/>
<reference evidence="1" key="1">
    <citation type="submission" date="2023-01" db="EMBL/GenBank/DDBJ databases">
        <authorList>
            <person name="Van Ghelder C."/>
            <person name="Rancurel C."/>
        </authorList>
    </citation>
    <scope>NUCLEOTIDE SEQUENCE</scope>
    <source>
        <strain evidence="1">CNCM I-4278</strain>
    </source>
</reference>
<sequence>MSVHRFRRTEVEYGRRPFQDIGPSSFQFCQRRARSAVRPSFQKPSLAAKLQQCTPINHDCAWKRYVVPPVAG</sequence>
<evidence type="ECO:0000313" key="2">
    <source>
        <dbReference type="Proteomes" id="UP001152607"/>
    </source>
</evidence>